<feature type="compositionally biased region" description="Basic residues" evidence="1">
    <location>
        <begin position="461"/>
        <end position="472"/>
    </location>
</feature>
<dbReference type="AlphaFoldDB" id="U4L9Z5"/>
<dbReference type="OrthoDB" id="5289374at2759"/>
<gene>
    <name evidence="2" type="ORF">PCON_13942</name>
</gene>
<proteinExistence type="predicted"/>
<evidence type="ECO:0000256" key="1">
    <source>
        <dbReference type="SAM" id="MobiDB-lite"/>
    </source>
</evidence>
<feature type="region of interest" description="Disordered" evidence="1">
    <location>
        <begin position="445"/>
        <end position="472"/>
    </location>
</feature>
<sequence>MSKVAPPTKHCCCCREHSQRPPPRILTGETDLRSASVPRSVKQSFPAGYNAAAKYLAQGKVMDYSKLNNDFEDASKSTCETIMDILHDISSYDIFILERDATYDGRSGCSDSCNECTECSARRRARPDTKDLAHLQMCLRQLFDLIYQNFFHRILCPRKQEMEDAHMALVTPLHRVFILHEQPKYEGWRNDLNYFERHASQKVILPLKQNERLPKGCPASLCYSASQEVIDEFIDRVLCYTQVLHEKHNSTHHHTTRVSETEDICSICDKSASWLLPALVAPWFIHRNMMKRETLASLRRSTDITIPTSVLEALNNAPSNYPTFPPPPEPLPTPPVKPAVQRKPKSDPLIEPAAVYADEFLLPKLRPPFEPAQNPDPVRHPYSYFLSLDAETRKKWIRGRAKETRQKLRLEEPSEKEKYTLGPWKCGWFTAKQCGLNARDFILDKPRTTENDHKPNPMWKGSRRQGHPHVSF</sequence>
<feature type="compositionally biased region" description="Basic and acidic residues" evidence="1">
    <location>
        <begin position="445"/>
        <end position="455"/>
    </location>
</feature>
<dbReference type="EMBL" id="HF935952">
    <property type="protein sequence ID" value="CCX14349.1"/>
    <property type="molecule type" value="Genomic_DNA"/>
</dbReference>
<reference evidence="2 3" key="1">
    <citation type="journal article" date="2013" name="PLoS Genet.">
        <title>The genome and development-dependent transcriptomes of Pyronema confluens: a window into fungal evolution.</title>
        <authorList>
            <person name="Traeger S."/>
            <person name="Altegoer F."/>
            <person name="Freitag M."/>
            <person name="Gabaldon T."/>
            <person name="Kempken F."/>
            <person name="Kumar A."/>
            <person name="Marcet-Houben M."/>
            <person name="Poggeler S."/>
            <person name="Stajich J.E."/>
            <person name="Nowrousian M."/>
        </authorList>
    </citation>
    <scope>NUCLEOTIDE SEQUENCE [LARGE SCALE GENOMIC DNA]</scope>
    <source>
        <strain evidence="3">CBS 100304</strain>
        <tissue evidence="2">Vegetative mycelium</tissue>
    </source>
</reference>
<evidence type="ECO:0000313" key="2">
    <source>
        <dbReference type="EMBL" id="CCX14349.1"/>
    </source>
</evidence>
<dbReference type="Proteomes" id="UP000018144">
    <property type="component" value="Unassembled WGS sequence"/>
</dbReference>
<feature type="region of interest" description="Disordered" evidence="1">
    <location>
        <begin position="323"/>
        <end position="344"/>
    </location>
</feature>
<keyword evidence="3" id="KW-1185">Reference proteome</keyword>
<organism evidence="2 3">
    <name type="scientific">Pyronema omphalodes (strain CBS 100304)</name>
    <name type="common">Pyronema confluens</name>
    <dbReference type="NCBI Taxonomy" id="1076935"/>
    <lineage>
        <taxon>Eukaryota</taxon>
        <taxon>Fungi</taxon>
        <taxon>Dikarya</taxon>
        <taxon>Ascomycota</taxon>
        <taxon>Pezizomycotina</taxon>
        <taxon>Pezizomycetes</taxon>
        <taxon>Pezizales</taxon>
        <taxon>Pyronemataceae</taxon>
        <taxon>Pyronema</taxon>
    </lineage>
</organism>
<evidence type="ECO:0000313" key="3">
    <source>
        <dbReference type="Proteomes" id="UP000018144"/>
    </source>
</evidence>
<protein>
    <submittedName>
        <fullName evidence="2">Uncharacterized protein</fullName>
    </submittedName>
</protein>
<accession>U4L9Z5</accession>
<feature type="compositionally biased region" description="Pro residues" evidence="1">
    <location>
        <begin position="323"/>
        <end position="337"/>
    </location>
</feature>
<name>U4L9Z5_PYROM</name>